<dbReference type="GO" id="GO:0007165">
    <property type="term" value="P:signal transduction"/>
    <property type="evidence" value="ECO:0007669"/>
    <property type="project" value="UniProtKB-KW"/>
</dbReference>
<dbReference type="PANTHER" id="PTHR32089">
    <property type="entry name" value="METHYL-ACCEPTING CHEMOTAXIS PROTEIN MCPB"/>
    <property type="match status" value="1"/>
</dbReference>
<evidence type="ECO:0000313" key="10">
    <source>
        <dbReference type="Proteomes" id="UP000051221"/>
    </source>
</evidence>
<keyword evidence="10" id="KW-1185">Reference proteome</keyword>
<keyword evidence="2 4" id="KW-0807">Transducer</keyword>
<dbReference type="Pfam" id="PF00015">
    <property type="entry name" value="MCPsignal"/>
    <property type="match status" value="1"/>
</dbReference>
<dbReference type="SMART" id="SM00304">
    <property type="entry name" value="HAMP"/>
    <property type="match status" value="1"/>
</dbReference>
<keyword evidence="6" id="KW-0472">Membrane</keyword>
<feature type="transmembrane region" description="Helical" evidence="6">
    <location>
        <begin position="311"/>
        <end position="330"/>
    </location>
</feature>
<dbReference type="AlphaFoldDB" id="A0A0Q2N4K3"/>
<evidence type="ECO:0000256" key="2">
    <source>
        <dbReference type="ARBA" id="ARBA00023224"/>
    </source>
</evidence>
<comment type="caution">
    <text evidence="9">The sequence shown here is derived from an EMBL/GenBank/DDBJ whole genome shotgun (WGS) entry which is preliminary data.</text>
</comment>
<feature type="domain" description="Methyl-accepting transducer" evidence="7">
    <location>
        <begin position="393"/>
        <end position="629"/>
    </location>
</feature>
<evidence type="ECO:0000259" key="7">
    <source>
        <dbReference type="PROSITE" id="PS50111"/>
    </source>
</evidence>
<feature type="coiled-coil region" evidence="5">
    <location>
        <begin position="583"/>
        <end position="617"/>
    </location>
</feature>
<dbReference type="GO" id="GO:0016020">
    <property type="term" value="C:membrane"/>
    <property type="evidence" value="ECO:0007669"/>
    <property type="project" value="UniProtKB-SubCell"/>
</dbReference>
<keyword evidence="5" id="KW-0175">Coiled coil</keyword>
<dbReference type="GO" id="GO:0006935">
    <property type="term" value="P:chemotaxis"/>
    <property type="evidence" value="ECO:0007669"/>
    <property type="project" value="UniProtKB-ARBA"/>
</dbReference>
<name>A0A0Q2N4K3_VIBFU</name>
<gene>
    <name evidence="9" type="ORF">AMR76_06875</name>
</gene>
<evidence type="ECO:0000256" key="6">
    <source>
        <dbReference type="SAM" id="Phobius"/>
    </source>
</evidence>
<dbReference type="FunFam" id="1.10.287.950:FF:000001">
    <property type="entry name" value="Methyl-accepting chemotaxis sensory transducer"/>
    <property type="match status" value="1"/>
</dbReference>
<dbReference type="Proteomes" id="UP000051221">
    <property type="component" value="Unassembled WGS sequence"/>
</dbReference>
<dbReference type="PROSITE" id="PS50885">
    <property type="entry name" value="HAMP"/>
    <property type="match status" value="1"/>
</dbReference>
<evidence type="ECO:0000313" key="9">
    <source>
        <dbReference type="EMBL" id="KQH86799.1"/>
    </source>
</evidence>
<dbReference type="Pfam" id="PF00672">
    <property type="entry name" value="HAMP"/>
    <property type="match status" value="1"/>
</dbReference>
<dbReference type="InParanoid" id="A0A0Q2N4K3"/>
<evidence type="ECO:0000256" key="3">
    <source>
        <dbReference type="ARBA" id="ARBA00029447"/>
    </source>
</evidence>
<dbReference type="PROSITE" id="PS50111">
    <property type="entry name" value="CHEMOTAXIS_TRANSDUC_2"/>
    <property type="match status" value="1"/>
</dbReference>
<organism evidence="9 10">
    <name type="scientific">Vibrio furnissii</name>
    <dbReference type="NCBI Taxonomy" id="29494"/>
    <lineage>
        <taxon>Bacteria</taxon>
        <taxon>Pseudomonadati</taxon>
        <taxon>Pseudomonadota</taxon>
        <taxon>Gammaproteobacteria</taxon>
        <taxon>Vibrionales</taxon>
        <taxon>Vibrionaceae</taxon>
        <taxon>Vibrio</taxon>
    </lineage>
</organism>
<dbReference type="Gene3D" id="1.10.287.950">
    <property type="entry name" value="Methyl-accepting chemotaxis protein"/>
    <property type="match status" value="1"/>
</dbReference>
<comment type="similarity">
    <text evidence="3">Belongs to the methyl-accepting chemotaxis (MCP) protein family.</text>
</comment>
<evidence type="ECO:0000256" key="4">
    <source>
        <dbReference type="PROSITE-ProRule" id="PRU00284"/>
    </source>
</evidence>
<dbReference type="CDD" id="cd06225">
    <property type="entry name" value="HAMP"/>
    <property type="match status" value="1"/>
</dbReference>
<comment type="subcellular location">
    <subcellularLocation>
        <location evidence="1">Membrane</location>
    </subcellularLocation>
</comment>
<dbReference type="RefSeq" id="WP_055465709.1">
    <property type="nucleotide sequence ID" value="NZ_LKHS01000005.1"/>
</dbReference>
<dbReference type="InterPro" id="IPR004089">
    <property type="entry name" value="MCPsignal_dom"/>
</dbReference>
<dbReference type="Gene3D" id="6.10.340.10">
    <property type="match status" value="1"/>
</dbReference>
<dbReference type="EMBL" id="LKHS01000005">
    <property type="protein sequence ID" value="KQH86799.1"/>
    <property type="molecule type" value="Genomic_DNA"/>
</dbReference>
<protein>
    <submittedName>
        <fullName evidence="9">Chemotaxis protein</fullName>
    </submittedName>
</protein>
<accession>A0A0Q2N4K3</accession>
<dbReference type="PANTHER" id="PTHR32089:SF112">
    <property type="entry name" value="LYSOZYME-LIKE PROTEIN-RELATED"/>
    <property type="match status" value="1"/>
</dbReference>
<reference evidence="9 10" key="1">
    <citation type="submission" date="2015-08" db="EMBL/GenBank/DDBJ databases">
        <title>Antibacterial properties of a collection of Vibrionaceae strains.</title>
        <authorList>
            <person name="Giubergia S."/>
        </authorList>
    </citation>
    <scope>NUCLEOTIDE SEQUENCE [LARGE SCALE GENOMIC DNA]</scope>
    <source>
        <strain evidence="9 10">S0821</strain>
    </source>
</reference>
<evidence type="ECO:0000256" key="1">
    <source>
        <dbReference type="ARBA" id="ARBA00004370"/>
    </source>
</evidence>
<keyword evidence="6" id="KW-1133">Transmembrane helix</keyword>
<dbReference type="Pfam" id="PF12729">
    <property type="entry name" value="4HB_MCP_1"/>
    <property type="match status" value="1"/>
</dbReference>
<evidence type="ECO:0000259" key="8">
    <source>
        <dbReference type="PROSITE" id="PS50885"/>
    </source>
</evidence>
<sequence>MKLTISGKLQLSFLLLALLFVASAAMTYRSVSVLERHTQSLLNSDLPTVDTSRGIQQSIQATLSSVRAYMLLGSDEAAGETLKQQLNAIIAQTDESLPVLETLIAAQDYQTVVEQWDAVKTSVHQIVELAHSPENLPAHNLFINEAAPIAEVALDQIQGLINDEASKKEGDDRKRLFKVYADSYNSLANALSAMRDFLLYGKPEYLSKYHDFIKAHNQSVREIEDKLDLLDDSDRSLWDLFKEMQQLYFPLADQTIALRQSPDWNVANQEMAQKLLPAASALAASLDNVVAAQQQKADRSGQGIEASIHQVLTFLVVALVLVIVAALAISNYMGRSIGRRVSEISQRAQRIAAGDVSQQPLAVQGNDELSALTESINRMNASLAGIVRGVTDKANQVSESMTALLDSSQQTLTQVKNQQQHITEMDAELSDVAQSTTHTLEQAQRSVDTLSASQREIAQGKASLVRNKQTMQTLHEMIENANVLVSQLSQESAAIGKVTEVIEGLAEQTNLLALNAAIEAARAGDYGRGFAVVADEVRLLATRTTQSTTEINQIVQAIQSSTASVVNEIQQGQQIAGVGAQHIEEAVVKLESTTTQIAMLNDQMAQLTSAAEQQTQATQAITSLMHGVTHAVEDVAAISQRSNQTSQQVREQVADLNHEMAQFKLA</sequence>
<dbReference type="InterPro" id="IPR024478">
    <property type="entry name" value="HlyB_4HB_MCP"/>
</dbReference>
<keyword evidence="6" id="KW-0812">Transmembrane</keyword>
<evidence type="ECO:0000256" key="5">
    <source>
        <dbReference type="SAM" id="Coils"/>
    </source>
</evidence>
<dbReference type="InterPro" id="IPR003660">
    <property type="entry name" value="HAMP_dom"/>
</dbReference>
<dbReference type="SUPFAM" id="SSF58104">
    <property type="entry name" value="Methyl-accepting chemotaxis protein (MCP) signaling domain"/>
    <property type="match status" value="1"/>
</dbReference>
<proteinExistence type="inferred from homology"/>
<feature type="domain" description="HAMP" evidence="8">
    <location>
        <begin position="335"/>
        <end position="388"/>
    </location>
</feature>
<dbReference type="SMART" id="SM00283">
    <property type="entry name" value="MA"/>
    <property type="match status" value="1"/>
</dbReference>